<evidence type="ECO:0000256" key="9">
    <source>
        <dbReference type="ARBA" id="ARBA00022840"/>
    </source>
</evidence>
<dbReference type="Gene3D" id="3.40.50.300">
    <property type="entry name" value="P-loop containing nucleotide triphosphate hydrolases"/>
    <property type="match status" value="2"/>
</dbReference>
<evidence type="ECO:0000256" key="2">
    <source>
        <dbReference type="ARBA" id="ARBA00012552"/>
    </source>
</evidence>
<keyword evidence="8" id="KW-0269">Exonuclease</keyword>
<keyword evidence="5" id="KW-0547">Nucleotide-binding</keyword>
<dbReference type="FunFam" id="3.40.50.300:FF:000708">
    <property type="entry name" value="ATP-dependent RNA helicase DDX1"/>
    <property type="match status" value="1"/>
</dbReference>
<dbReference type="PANTHER" id="PTHR47958">
    <property type="entry name" value="ATP-DEPENDENT RNA HELICASE DBP3"/>
    <property type="match status" value="1"/>
</dbReference>
<comment type="catalytic activity">
    <reaction evidence="11">
        <text>ATP + H2O = ADP + phosphate + H(+)</text>
        <dbReference type="Rhea" id="RHEA:13065"/>
        <dbReference type="ChEBI" id="CHEBI:15377"/>
        <dbReference type="ChEBI" id="CHEBI:15378"/>
        <dbReference type="ChEBI" id="CHEBI:30616"/>
        <dbReference type="ChEBI" id="CHEBI:43474"/>
        <dbReference type="ChEBI" id="CHEBI:456216"/>
        <dbReference type="EC" id="3.6.4.13"/>
    </reaction>
</comment>
<evidence type="ECO:0000256" key="3">
    <source>
        <dbReference type="ARBA" id="ARBA00014916"/>
    </source>
</evidence>
<evidence type="ECO:0000256" key="7">
    <source>
        <dbReference type="ARBA" id="ARBA00022806"/>
    </source>
</evidence>
<dbReference type="Pfam" id="PF00270">
    <property type="entry name" value="DEAD"/>
    <property type="match status" value="1"/>
</dbReference>
<dbReference type="InterPro" id="IPR027417">
    <property type="entry name" value="P-loop_NTPase"/>
</dbReference>
<keyword evidence="15" id="KW-1185">Reference proteome</keyword>
<dbReference type="GO" id="GO:0003723">
    <property type="term" value="F:RNA binding"/>
    <property type="evidence" value="ECO:0007669"/>
    <property type="project" value="UniProtKB-KW"/>
</dbReference>
<evidence type="ECO:0000256" key="8">
    <source>
        <dbReference type="ARBA" id="ARBA00022839"/>
    </source>
</evidence>
<evidence type="ECO:0000313" key="15">
    <source>
        <dbReference type="Proteomes" id="UP000887574"/>
    </source>
</evidence>
<dbReference type="SMART" id="SM00487">
    <property type="entry name" value="DEXDc"/>
    <property type="match status" value="1"/>
</dbReference>
<dbReference type="GO" id="GO:0004527">
    <property type="term" value="F:exonuclease activity"/>
    <property type="evidence" value="ECO:0007669"/>
    <property type="project" value="UniProtKB-KW"/>
</dbReference>
<name>A0A915EMP5_9BILA</name>
<dbReference type="EC" id="3.6.4.13" evidence="2"/>
<evidence type="ECO:0000256" key="11">
    <source>
        <dbReference type="ARBA" id="ARBA00047984"/>
    </source>
</evidence>
<dbReference type="InterPro" id="IPR011545">
    <property type="entry name" value="DEAD/DEAH_box_helicase_dom"/>
</dbReference>
<dbReference type="GO" id="GO:0003724">
    <property type="term" value="F:RNA helicase activity"/>
    <property type="evidence" value="ECO:0007669"/>
    <property type="project" value="UniProtKB-EC"/>
</dbReference>
<evidence type="ECO:0000256" key="1">
    <source>
        <dbReference type="ARBA" id="ARBA00008765"/>
    </source>
</evidence>
<dbReference type="PROSITE" id="PS51194">
    <property type="entry name" value="HELICASE_CTER"/>
    <property type="match status" value="1"/>
</dbReference>
<evidence type="ECO:0000256" key="12">
    <source>
        <dbReference type="ARBA" id="ARBA00072020"/>
    </source>
</evidence>
<evidence type="ECO:0000256" key="6">
    <source>
        <dbReference type="ARBA" id="ARBA00022801"/>
    </source>
</evidence>
<organism evidence="15 16">
    <name type="scientific">Ditylenchus dipsaci</name>
    <dbReference type="NCBI Taxonomy" id="166011"/>
    <lineage>
        <taxon>Eukaryota</taxon>
        <taxon>Metazoa</taxon>
        <taxon>Ecdysozoa</taxon>
        <taxon>Nematoda</taxon>
        <taxon>Chromadorea</taxon>
        <taxon>Rhabditida</taxon>
        <taxon>Tylenchina</taxon>
        <taxon>Tylenchomorpha</taxon>
        <taxon>Sphaerularioidea</taxon>
        <taxon>Anguinidae</taxon>
        <taxon>Anguininae</taxon>
        <taxon>Ditylenchus</taxon>
    </lineage>
</organism>
<protein>
    <recommendedName>
        <fullName evidence="3">ATP-dependent RNA helicase DDX1</fullName>
        <ecNumber evidence="2">3.6.4.13</ecNumber>
    </recommendedName>
    <alternativeName>
        <fullName evidence="12">ATP-dependent RNA helicase Ddx1</fullName>
    </alternativeName>
</protein>
<evidence type="ECO:0000259" key="14">
    <source>
        <dbReference type="PROSITE" id="PS51194"/>
    </source>
</evidence>
<dbReference type="SMART" id="SM00490">
    <property type="entry name" value="HELICc"/>
    <property type="match status" value="1"/>
</dbReference>
<dbReference type="Proteomes" id="UP000887574">
    <property type="component" value="Unplaced"/>
</dbReference>
<dbReference type="WBParaSite" id="jg7515">
    <property type="protein sequence ID" value="jg7515"/>
    <property type="gene ID" value="jg7515"/>
</dbReference>
<feature type="domain" description="Helicase C-terminal" evidence="14">
    <location>
        <begin position="250"/>
        <end position="435"/>
    </location>
</feature>
<dbReference type="CDD" id="cd17938">
    <property type="entry name" value="DEADc_DDX1"/>
    <property type="match status" value="1"/>
</dbReference>
<dbReference type="SUPFAM" id="SSF52540">
    <property type="entry name" value="P-loop containing nucleoside triphosphate hydrolases"/>
    <property type="match status" value="1"/>
</dbReference>
<proteinExistence type="inferred from homology"/>
<keyword evidence="7" id="KW-0347">Helicase</keyword>
<evidence type="ECO:0000256" key="5">
    <source>
        <dbReference type="ARBA" id="ARBA00022741"/>
    </source>
</evidence>
<keyword evidence="9" id="KW-0067">ATP-binding</keyword>
<keyword evidence="4" id="KW-0540">Nuclease</keyword>
<dbReference type="AlphaFoldDB" id="A0A915EMP5"/>
<comment type="similarity">
    <text evidence="1">Belongs to the DEAD box helicase family. DDX1 subfamily.</text>
</comment>
<keyword evidence="10" id="KW-0694">RNA-binding</keyword>
<dbReference type="PROSITE" id="PS51192">
    <property type="entry name" value="HELICASE_ATP_BIND_1"/>
    <property type="match status" value="1"/>
</dbReference>
<reference evidence="16" key="1">
    <citation type="submission" date="2022-11" db="UniProtKB">
        <authorList>
            <consortium name="WormBaseParasite"/>
        </authorList>
    </citation>
    <scope>IDENTIFICATION</scope>
</reference>
<sequence length="480" mass="53824">MAAETGSGKTGAFCLPILQIVYESLKEVKSAEIKRPANSPMCVILEPTKELAQQTHNEIERFKKYLDSPTIRNVLLVGGMPIKEQAHSILGGVDIVTCTPGRINELLNCSQISLDHVRFFVLDEADSLVSSGDSYRVVRDMHKRIPRYTNTGERLQMIVCSATLHNFDIKKLADQYMHFPQWVDLKGLDSVPETVHQVVCLVDPKEDMSWVRLRSKQGESVETDRIHVEDQIRPGSDSPETLSEGVKVLKASYVVKAIEEHKMEQAIIFCRTKVDCDNLEKFLSSKGYACLCLHGDRNPVERAKNLQRFREGKIRFLICTDVAARGLDVRGIPYVINVTLPPSEEKANYVHRIGRVGRADRMGLAISLVSTVPEKVWYHGCKSRGANCRNTELTNRGGCAKWYNETLYLSEIEQHLGITISLVGPDFAVPINEFDGKVVYGTKKTGQDGLNLSHAIELSGVVQELNNLERAVQLTYLKMI</sequence>
<dbReference type="InterPro" id="IPR001650">
    <property type="entry name" value="Helicase_C-like"/>
</dbReference>
<dbReference type="GO" id="GO:0005524">
    <property type="term" value="F:ATP binding"/>
    <property type="evidence" value="ECO:0007669"/>
    <property type="project" value="UniProtKB-KW"/>
</dbReference>
<dbReference type="InterPro" id="IPR014001">
    <property type="entry name" value="Helicase_ATP-bd"/>
</dbReference>
<evidence type="ECO:0000259" key="13">
    <source>
        <dbReference type="PROSITE" id="PS51192"/>
    </source>
</evidence>
<evidence type="ECO:0000256" key="4">
    <source>
        <dbReference type="ARBA" id="ARBA00022722"/>
    </source>
</evidence>
<dbReference type="CDD" id="cd18787">
    <property type="entry name" value="SF2_C_DEAD"/>
    <property type="match status" value="1"/>
</dbReference>
<evidence type="ECO:0000313" key="16">
    <source>
        <dbReference type="WBParaSite" id="jg7515"/>
    </source>
</evidence>
<feature type="domain" description="Helicase ATP-binding" evidence="13">
    <location>
        <begin position="1"/>
        <end position="182"/>
    </location>
</feature>
<accession>A0A915EMP5</accession>
<evidence type="ECO:0000256" key="10">
    <source>
        <dbReference type="ARBA" id="ARBA00022884"/>
    </source>
</evidence>
<dbReference type="Pfam" id="PF00271">
    <property type="entry name" value="Helicase_C"/>
    <property type="match status" value="1"/>
</dbReference>
<keyword evidence="6" id="KW-0378">Hydrolase</keyword>